<comment type="caution">
    <text evidence="1">The sequence shown here is derived from an EMBL/GenBank/DDBJ whole genome shotgun (WGS) entry which is preliminary data.</text>
</comment>
<dbReference type="EMBL" id="CALNXI010007720">
    <property type="protein sequence ID" value="CAH3199391.1"/>
    <property type="molecule type" value="Genomic_DNA"/>
</dbReference>
<gene>
    <name evidence="1" type="ORF">PEVE_00041115</name>
</gene>
<reference evidence="1 2" key="1">
    <citation type="submission" date="2022-05" db="EMBL/GenBank/DDBJ databases">
        <authorList>
            <consortium name="Genoscope - CEA"/>
            <person name="William W."/>
        </authorList>
    </citation>
    <scope>NUCLEOTIDE SEQUENCE [LARGE SCALE GENOMIC DNA]</scope>
</reference>
<organism evidence="1 2">
    <name type="scientific">Porites evermanni</name>
    <dbReference type="NCBI Taxonomy" id="104178"/>
    <lineage>
        <taxon>Eukaryota</taxon>
        <taxon>Metazoa</taxon>
        <taxon>Cnidaria</taxon>
        <taxon>Anthozoa</taxon>
        <taxon>Hexacorallia</taxon>
        <taxon>Scleractinia</taxon>
        <taxon>Fungiina</taxon>
        <taxon>Poritidae</taxon>
        <taxon>Porites</taxon>
    </lineage>
</organism>
<protein>
    <submittedName>
        <fullName evidence="1">Uncharacterized protein</fullName>
    </submittedName>
</protein>
<accession>A0ABN8T4Z2</accession>
<proteinExistence type="predicted"/>
<feature type="non-terminal residue" evidence="1">
    <location>
        <position position="74"/>
    </location>
</feature>
<name>A0ABN8T4Z2_9CNID</name>
<evidence type="ECO:0000313" key="2">
    <source>
        <dbReference type="Proteomes" id="UP001159427"/>
    </source>
</evidence>
<keyword evidence="2" id="KW-1185">Reference proteome</keyword>
<dbReference type="Proteomes" id="UP001159427">
    <property type="component" value="Unassembled WGS sequence"/>
</dbReference>
<sequence>MISVPDWMLLVCKLESTISDDSWQMILNQTRLGKSGNSSDTPILLSKSNIKELRSMLFDKVRSLFDITQIQDFP</sequence>
<evidence type="ECO:0000313" key="1">
    <source>
        <dbReference type="EMBL" id="CAH3199391.1"/>
    </source>
</evidence>